<sequence>MSSTLLSQIRAFVTIDVDSMDPAVAVRHNAVAKFCNMTSNQAIVRGQTSLGSSLELVKAAIDRVKSSYPTLTGDDQLQEIVDLVTVLLAKEVYPNLTGNVLVQTSPSTAYDTEKTIQHAKKLVRLFGENGISKERVCIKIPSTPESIVACQQLQSEGIQTLATCLFSVPQALAASQASCLYIAPYFNELPAHFQEGVWKEYADTALEHPMCPIIHSIINLYKQINSKTLVMPASIVTAKEVIALASLGPNHLTLSGSVLDQLAALPEVPAEALQAPGAPREVGANLKATDFLANNAEALKKAIAADTETTRKLKDALDIFDAQEQELKKYIQTLI</sequence>
<dbReference type="Proteomes" id="UP000054144">
    <property type="component" value="Unassembled WGS sequence"/>
</dbReference>
<dbReference type="PANTHER" id="PTHR10683:SF39">
    <property type="entry name" value="TRANSALDOLASE"/>
    <property type="match status" value="1"/>
</dbReference>
<dbReference type="GO" id="GO:0005975">
    <property type="term" value="P:carbohydrate metabolic process"/>
    <property type="evidence" value="ECO:0007669"/>
    <property type="project" value="InterPro"/>
</dbReference>
<dbReference type="SUPFAM" id="SSF51569">
    <property type="entry name" value="Aldolase"/>
    <property type="match status" value="1"/>
</dbReference>
<dbReference type="AlphaFoldDB" id="A0A0D7A2Q3"/>
<dbReference type="Pfam" id="PF00923">
    <property type="entry name" value="TAL_FSA"/>
    <property type="match status" value="1"/>
</dbReference>
<gene>
    <name evidence="2" type="ORF">FISHEDRAFT_61422</name>
</gene>
<reference evidence="2 3" key="1">
    <citation type="journal article" date="2015" name="Fungal Genet. Biol.">
        <title>Evolution of novel wood decay mechanisms in Agaricales revealed by the genome sequences of Fistulina hepatica and Cylindrobasidium torrendii.</title>
        <authorList>
            <person name="Floudas D."/>
            <person name="Held B.W."/>
            <person name="Riley R."/>
            <person name="Nagy L.G."/>
            <person name="Koehler G."/>
            <person name="Ransdell A.S."/>
            <person name="Younus H."/>
            <person name="Chow J."/>
            <person name="Chiniquy J."/>
            <person name="Lipzen A."/>
            <person name="Tritt A."/>
            <person name="Sun H."/>
            <person name="Haridas S."/>
            <person name="LaButti K."/>
            <person name="Ohm R.A."/>
            <person name="Kues U."/>
            <person name="Blanchette R.A."/>
            <person name="Grigoriev I.V."/>
            <person name="Minto R.E."/>
            <person name="Hibbett D.S."/>
        </authorList>
    </citation>
    <scope>NUCLEOTIDE SEQUENCE [LARGE SCALE GENOMIC DNA]</scope>
    <source>
        <strain evidence="2 3">ATCC 64428</strain>
    </source>
</reference>
<name>A0A0D7A2Q3_9AGAR</name>
<accession>A0A0D7A2Q3</accession>
<dbReference type="InterPro" id="IPR001585">
    <property type="entry name" value="TAL/FSA"/>
</dbReference>
<evidence type="ECO:0000256" key="1">
    <source>
        <dbReference type="ARBA" id="ARBA00023270"/>
    </source>
</evidence>
<dbReference type="GO" id="GO:0009052">
    <property type="term" value="P:pentose-phosphate shunt, non-oxidative branch"/>
    <property type="evidence" value="ECO:0007669"/>
    <property type="project" value="TreeGrafter"/>
</dbReference>
<proteinExistence type="predicted"/>
<dbReference type="PANTHER" id="PTHR10683">
    <property type="entry name" value="TRANSALDOLASE"/>
    <property type="match status" value="1"/>
</dbReference>
<dbReference type="EMBL" id="KN882062">
    <property type="protein sequence ID" value="KIY45088.1"/>
    <property type="molecule type" value="Genomic_DNA"/>
</dbReference>
<dbReference type="GO" id="GO:0004801">
    <property type="term" value="F:transaldolase activity"/>
    <property type="evidence" value="ECO:0007669"/>
    <property type="project" value="TreeGrafter"/>
</dbReference>
<keyword evidence="3" id="KW-1185">Reference proteome</keyword>
<dbReference type="InterPro" id="IPR013785">
    <property type="entry name" value="Aldolase_TIM"/>
</dbReference>
<organism evidence="2 3">
    <name type="scientific">Fistulina hepatica ATCC 64428</name>
    <dbReference type="NCBI Taxonomy" id="1128425"/>
    <lineage>
        <taxon>Eukaryota</taxon>
        <taxon>Fungi</taxon>
        <taxon>Dikarya</taxon>
        <taxon>Basidiomycota</taxon>
        <taxon>Agaricomycotina</taxon>
        <taxon>Agaricomycetes</taxon>
        <taxon>Agaricomycetidae</taxon>
        <taxon>Agaricales</taxon>
        <taxon>Fistulinaceae</taxon>
        <taxon>Fistulina</taxon>
    </lineage>
</organism>
<dbReference type="Gene3D" id="3.20.20.70">
    <property type="entry name" value="Aldolase class I"/>
    <property type="match status" value="1"/>
</dbReference>
<keyword evidence="1" id="KW-0704">Schiff base</keyword>
<evidence type="ECO:0000313" key="2">
    <source>
        <dbReference type="EMBL" id="KIY45088.1"/>
    </source>
</evidence>
<dbReference type="OrthoDB" id="1711136at2759"/>
<evidence type="ECO:0000313" key="3">
    <source>
        <dbReference type="Proteomes" id="UP000054144"/>
    </source>
</evidence>
<protein>
    <submittedName>
        <fullName evidence="2">Aldolase</fullName>
    </submittedName>
</protein>